<dbReference type="SUPFAM" id="SSF57392">
    <property type="entry name" value="Defensin-like"/>
    <property type="match status" value="1"/>
</dbReference>
<feature type="domain" description="Beta-defensin-like" evidence="10">
    <location>
        <begin position="30"/>
        <end position="61"/>
    </location>
</feature>
<reference evidence="11" key="3">
    <citation type="submission" date="2025-09" db="UniProtKB">
        <authorList>
            <consortium name="Ensembl"/>
        </authorList>
    </citation>
    <scope>IDENTIFICATION</scope>
</reference>
<dbReference type="GO" id="GO:0042056">
    <property type="term" value="F:chemoattractant activity"/>
    <property type="evidence" value="ECO:0007669"/>
    <property type="project" value="TreeGrafter"/>
</dbReference>
<dbReference type="OrthoDB" id="9626061at2759"/>
<keyword evidence="8" id="KW-1015">Disulfide bond</keyword>
<keyword evidence="7" id="KW-0044">Antibiotic</keyword>
<evidence type="ECO:0000256" key="2">
    <source>
        <dbReference type="ARBA" id="ARBA00004613"/>
    </source>
</evidence>
<dbReference type="Ensembl" id="ENSPEMT00000041607.1">
    <property type="protein sequence ID" value="ENSPEMP00000029300.1"/>
    <property type="gene ID" value="ENSPEMG00000027346.1"/>
</dbReference>
<comment type="function">
    <text evidence="1">Has antibacterial activity.</text>
</comment>
<evidence type="ECO:0000256" key="8">
    <source>
        <dbReference type="ARBA" id="ARBA00023157"/>
    </source>
</evidence>
<dbReference type="GO" id="GO:0060326">
    <property type="term" value="P:cell chemotaxis"/>
    <property type="evidence" value="ECO:0007669"/>
    <property type="project" value="TreeGrafter"/>
</dbReference>
<dbReference type="Proteomes" id="UP000694547">
    <property type="component" value="Chromosome 9"/>
</dbReference>
<name>A0A6I9MA43_PERMB</name>
<dbReference type="GO" id="GO:0042742">
    <property type="term" value="P:defense response to bacterium"/>
    <property type="evidence" value="ECO:0007669"/>
    <property type="project" value="UniProtKB-KW"/>
</dbReference>
<reference evidence="11 12" key="1">
    <citation type="submission" date="2018-10" db="EMBL/GenBank/DDBJ databases">
        <title>Improved assembly of the deer mouse Peromyscus maniculatus genome.</title>
        <authorList>
            <person name="Lassance J.-M."/>
            <person name="Hoekstra H.E."/>
        </authorList>
    </citation>
    <scope>NUCLEOTIDE SEQUENCE [LARGE SCALE GENOMIC DNA]</scope>
</reference>
<dbReference type="GeneTree" id="ENSGT00940000160995"/>
<protein>
    <submittedName>
        <fullName evidence="11">Defensin beta 48</fullName>
    </submittedName>
</protein>
<organism evidence="11 12">
    <name type="scientific">Peromyscus maniculatus bairdii</name>
    <name type="common">Prairie deer mouse</name>
    <dbReference type="NCBI Taxonomy" id="230844"/>
    <lineage>
        <taxon>Eukaryota</taxon>
        <taxon>Metazoa</taxon>
        <taxon>Chordata</taxon>
        <taxon>Craniata</taxon>
        <taxon>Vertebrata</taxon>
        <taxon>Euteleostomi</taxon>
        <taxon>Mammalia</taxon>
        <taxon>Eutheria</taxon>
        <taxon>Euarchontoglires</taxon>
        <taxon>Glires</taxon>
        <taxon>Rodentia</taxon>
        <taxon>Myomorpha</taxon>
        <taxon>Muroidea</taxon>
        <taxon>Cricetidae</taxon>
        <taxon>Neotominae</taxon>
        <taxon>Peromyscus</taxon>
    </lineage>
</organism>
<keyword evidence="3" id="KW-0964">Secreted</keyword>
<evidence type="ECO:0000256" key="3">
    <source>
        <dbReference type="ARBA" id="ARBA00022525"/>
    </source>
</evidence>
<dbReference type="PANTHER" id="PTHR20515:SF3">
    <property type="entry name" value="BETA-DEFENSIN 109B-RELATED"/>
    <property type="match status" value="1"/>
</dbReference>
<dbReference type="AlphaFoldDB" id="A0A6I9MA43"/>
<keyword evidence="6" id="KW-0211">Defensin</keyword>
<keyword evidence="4" id="KW-0929">Antimicrobial</keyword>
<evidence type="ECO:0000259" key="10">
    <source>
        <dbReference type="Pfam" id="PF00711"/>
    </source>
</evidence>
<keyword evidence="5 9" id="KW-0732">Signal</keyword>
<evidence type="ECO:0000256" key="5">
    <source>
        <dbReference type="ARBA" id="ARBA00022729"/>
    </source>
</evidence>
<accession>A0A6I9MA43</accession>
<comment type="subcellular location">
    <subcellularLocation>
        <location evidence="2">Secreted</location>
    </subcellularLocation>
</comment>
<feature type="chain" id="PRO_5044635871" evidence="9">
    <location>
        <begin position="23"/>
        <end position="87"/>
    </location>
</feature>
<dbReference type="GO" id="GO:0031731">
    <property type="term" value="F:CCR6 chemokine receptor binding"/>
    <property type="evidence" value="ECO:0007669"/>
    <property type="project" value="TreeGrafter"/>
</dbReference>
<evidence type="ECO:0000256" key="9">
    <source>
        <dbReference type="SAM" id="SignalP"/>
    </source>
</evidence>
<dbReference type="Pfam" id="PF00711">
    <property type="entry name" value="Defensin_beta"/>
    <property type="match status" value="1"/>
</dbReference>
<dbReference type="GO" id="GO:0005615">
    <property type="term" value="C:extracellular space"/>
    <property type="evidence" value="ECO:0007669"/>
    <property type="project" value="TreeGrafter"/>
</dbReference>
<dbReference type="PANTHER" id="PTHR20515">
    <property type="entry name" value="BETA-DEFENSIN"/>
    <property type="match status" value="1"/>
</dbReference>
<sequence length="87" mass="10255">MRFHLLLHTLLFLLALLPPVRSGFGASERHCLYLEGICRRDVCKVIEDEIGACRRKWKCCRMWWVLVPIPTPIIFSDYQEPLKSKIK</sequence>
<dbReference type="GeneID" id="102905428"/>
<proteinExistence type="predicted"/>
<evidence type="ECO:0000256" key="6">
    <source>
        <dbReference type="ARBA" id="ARBA00022940"/>
    </source>
</evidence>
<dbReference type="RefSeq" id="XP_006993058.1">
    <property type="nucleotide sequence ID" value="XM_006992996.1"/>
</dbReference>
<evidence type="ECO:0000256" key="7">
    <source>
        <dbReference type="ARBA" id="ARBA00023022"/>
    </source>
</evidence>
<gene>
    <name evidence="11" type="primary">Defb109b</name>
</gene>
<evidence type="ECO:0000256" key="4">
    <source>
        <dbReference type="ARBA" id="ARBA00022529"/>
    </source>
</evidence>
<evidence type="ECO:0000313" key="12">
    <source>
        <dbReference type="Proteomes" id="UP000694547"/>
    </source>
</evidence>
<dbReference type="InterPro" id="IPR001855">
    <property type="entry name" value="Defensin_beta-like"/>
</dbReference>
<feature type="signal peptide" evidence="9">
    <location>
        <begin position="1"/>
        <end position="22"/>
    </location>
</feature>
<reference evidence="11" key="2">
    <citation type="submission" date="2025-08" db="UniProtKB">
        <authorList>
            <consortium name="Ensembl"/>
        </authorList>
    </citation>
    <scope>IDENTIFICATION</scope>
</reference>
<evidence type="ECO:0000313" key="11">
    <source>
        <dbReference type="Ensembl" id="ENSPEMP00000029300.1"/>
    </source>
</evidence>
<keyword evidence="12" id="KW-1185">Reference proteome</keyword>
<evidence type="ECO:0000256" key="1">
    <source>
        <dbReference type="ARBA" id="ARBA00002878"/>
    </source>
</evidence>